<organism evidence="3 4">
    <name type="scientific">Betta splendens</name>
    <name type="common">Siamese fighting fish</name>
    <dbReference type="NCBI Taxonomy" id="158456"/>
    <lineage>
        <taxon>Eukaryota</taxon>
        <taxon>Metazoa</taxon>
        <taxon>Chordata</taxon>
        <taxon>Craniata</taxon>
        <taxon>Vertebrata</taxon>
        <taxon>Euteleostomi</taxon>
        <taxon>Actinopterygii</taxon>
        <taxon>Neopterygii</taxon>
        <taxon>Teleostei</taxon>
        <taxon>Neoteleostei</taxon>
        <taxon>Acanthomorphata</taxon>
        <taxon>Anabantaria</taxon>
        <taxon>Anabantiformes</taxon>
        <taxon>Anabantoidei</taxon>
        <taxon>Osphronemidae</taxon>
        <taxon>Betta</taxon>
    </lineage>
</organism>
<reference evidence="4" key="1">
    <citation type="submission" date="2025-08" db="UniProtKB">
        <authorList>
            <consortium name="RefSeq"/>
        </authorList>
    </citation>
    <scope>IDENTIFICATION</scope>
</reference>
<feature type="domain" description="PH" evidence="2">
    <location>
        <begin position="17"/>
        <end position="120"/>
    </location>
</feature>
<name>A0A6P7M3Y0_BETSP</name>
<evidence type="ECO:0000259" key="2">
    <source>
        <dbReference type="PROSITE" id="PS50003"/>
    </source>
</evidence>
<sequence length="638" mass="70311">MEDGVKEDLAQSQEPKFLAKAGWLRKAQGRLLTSYKERFVHVERTELVVYDNEDLLNCLERLDLENFDRCHELKSPFTKKHRLILVRTAKPGNKVHDQRFQAYTAEEKEDWIKALTDGINRAKNKVFDEVKVGESSNLEHVTRTRPKGNRNRRPPTRIHMKEVADVSSDGILRLDLDLENAVMPNGSFCANIDGAEKRKEATVPASLSTISEPAEELSKPDEKAEEEAQETQAGPKKKIIKPPMPPIKEAKPISALEEEPDKQNESEKKVLKPPVSPSKEHKPSTSSNEETSEEAKAEKISEKSPDARKKVGPPPTPPNKPSSQANSHPPTPPSKEKKPSHVVWDAVHSTIDENEEKEDNKNEKTETPTEVGARDDEDAGETLSSELLIDTEPVRLSSSPFNDGTQQDCAAPLQSASDSSGSSLETEEELPKTEVPSVAVSSNDLFSESVNLKAEEKSVDSGQHSDGDSEGSEIEDTLAVSTAALRGSQTALDVFDSGEGNVQISIDLSSPPVTEKKQVKEIHCWRVKPTPPLKPSSKVRSVSIGDLLSDCQNYSTRAGAERCRSQDVMKLETEVAVEMEKTSALLSRVSQSPKGGDGEGMPEDLLAKAMEKLKMADHVLKEVKKLKLAKNGNNRRSL</sequence>
<dbReference type="InterPro" id="IPR043448">
    <property type="entry name" value="PKHO1/2"/>
</dbReference>
<dbReference type="PROSITE" id="PS50003">
    <property type="entry name" value="PH_DOMAIN"/>
    <property type="match status" value="1"/>
</dbReference>
<dbReference type="SUPFAM" id="SSF50729">
    <property type="entry name" value="PH domain-like"/>
    <property type="match status" value="1"/>
</dbReference>
<accession>A0A6P7M3Y0</accession>
<protein>
    <submittedName>
        <fullName evidence="4">Pleckstrin homology domain-containing family O member 2</fullName>
    </submittedName>
</protein>
<feature type="compositionally biased region" description="Basic and acidic residues" evidence="1">
    <location>
        <begin position="358"/>
        <end position="367"/>
    </location>
</feature>
<dbReference type="Pfam" id="PF00169">
    <property type="entry name" value="PH"/>
    <property type="match status" value="1"/>
</dbReference>
<dbReference type="AlphaFoldDB" id="A0A6P7M3Y0"/>
<dbReference type="PANTHER" id="PTHR15871:SF2">
    <property type="entry name" value="PLECKSTRIN HOMOLOGY DOMAIN-CONTAINING FAMILY O MEMBER 2"/>
    <property type="match status" value="1"/>
</dbReference>
<dbReference type="FunCoup" id="A0A6P7M3Y0">
    <property type="interactions" value="8"/>
</dbReference>
<feature type="compositionally biased region" description="Basic and acidic residues" evidence="1">
    <location>
        <begin position="293"/>
        <end position="309"/>
    </location>
</feature>
<dbReference type="GO" id="GO:0071888">
    <property type="term" value="P:macrophage apoptotic process"/>
    <property type="evidence" value="ECO:0007669"/>
    <property type="project" value="TreeGrafter"/>
</dbReference>
<feature type="compositionally biased region" description="Basic and acidic residues" evidence="1">
    <location>
        <begin position="453"/>
        <end position="467"/>
    </location>
</feature>
<dbReference type="RefSeq" id="XP_029000913.1">
    <property type="nucleotide sequence ID" value="XM_029145080.3"/>
</dbReference>
<feature type="region of interest" description="Disordered" evidence="1">
    <location>
        <begin position="200"/>
        <end position="477"/>
    </location>
</feature>
<dbReference type="InterPro" id="IPR011993">
    <property type="entry name" value="PH-like_dom_sf"/>
</dbReference>
<evidence type="ECO:0000313" key="3">
    <source>
        <dbReference type="Proteomes" id="UP000515150"/>
    </source>
</evidence>
<evidence type="ECO:0000256" key="1">
    <source>
        <dbReference type="SAM" id="MobiDB-lite"/>
    </source>
</evidence>
<dbReference type="CTD" id="80301"/>
<feature type="compositionally biased region" description="Low complexity" evidence="1">
    <location>
        <begin position="415"/>
        <end position="424"/>
    </location>
</feature>
<dbReference type="InterPro" id="IPR001849">
    <property type="entry name" value="PH_domain"/>
</dbReference>
<dbReference type="Proteomes" id="UP000515150">
    <property type="component" value="Chromosome 3"/>
</dbReference>
<proteinExistence type="predicted"/>
<dbReference type="PANTHER" id="PTHR15871">
    <property type="entry name" value="PH DOMAIN-CONTAINING PROTEIN"/>
    <property type="match status" value="1"/>
</dbReference>
<dbReference type="InParanoid" id="A0A6P7M3Y0"/>
<feature type="compositionally biased region" description="Basic and acidic residues" evidence="1">
    <location>
        <begin position="261"/>
        <end position="270"/>
    </location>
</feature>
<gene>
    <name evidence="4" type="primary">plekho2</name>
</gene>
<feature type="compositionally biased region" description="Polar residues" evidence="1">
    <location>
        <begin position="439"/>
        <end position="450"/>
    </location>
</feature>
<dbReference type="OrthoDB" id="8860305at2759"/>
<evidence type="ECO:0000313" key="4">
    <source>
        <dbReference type="RefSeq" id="XP_029000913.1"/>
    </source>
</evidence>
<dbReference type="KEGG" id="bspl:114852575"/>
<dbReference type="GeneID" id="114852575"/>
<keyword evidence="3" id="KW-1185">Reference proteome</keyword>
<dbReference type="Gene3D" id="2.30.29.30">
    <property type="entry name" value="Pleckstrin-homology domain (PH domain)/Phosphotyrosine-binding domain (PTB)"/>
    <property type="match status" value="1"/>
</dbReference>
<dbReference type="SMART" id="SM00233">
    <property type="entry name" value="PH"/>
    <property type="match status" value="1"/>
</dbReference>
<feature type="compositionally biased region" description="Polar residues" evidence="1">
    <location>
        <begin position="396"/>
        <end position="408"/>
    </location>
</feature>